<dbReference type="Gene3D" id="3.10.310.10">
    <property type="entry name" value="Diaminopimelate Epimerase, Chain A, domain 1"/>
    <property type="match status" value="2"/>
</dbReference>
<organism evidence="2">
    <name type="scientific">marine metagenome</name>
    <dbReference type="NCBI Taxonomy" id="408172"/>
    <lineage>
        <taxon>unclassified sequences</taxon>
        <taxon>metagenomes</taxon>
        <taxon>ecological metagenomes</taxon>
    </lineage>
</organism>
<name>A0A381UQ66_9ZZZZ</name>
<dbReference type="Pfam" id="PF05544">
    <property type="entry name" value="Pro_racemase"/>
    <property type="match status" value="1"/>
</dbReference>
<dbReference type="PANTHER" id="PTHR33442:SF1">
    <property type="entry name" value="TRANS-3-HYDROXY-L-PROLINE DEHYDRATASE"/>
    <property type="match status" value="1"/>
</dbReference>
<proteinExistence type="inferred from homology"/>
<reference evidence="2" key="1">
    <citation type="submission" date="2018-05" db="EMBL/GenBank/DDBJ databases">
        <authorList>
            <person name="Lanie J.A."/>
            <person name="Ng W.-L."/>
            <person name="Kazmierczak K.M."/>
            <person name="Andrzejewski T.M."/>
            <person name="Davidsen T.M."/>
            <person name="Wayne K.J."/>
            <person name="Tettelin H."/>
            <person name="Glass J.I."/>
            <person name="Rusch D."/>
            <person name="Podicherti R."/>
            <person name="Tsui H.-C.T."/>
            <person name="Winkler M.E."/>
        </authorList>
    </citation>
    <scope>NUCLEOTIDE SEQUENCE</scope>
</reference>
<dbReference type="SFLD" id="SFLDS00028">
    <property type="entry name" value="Proline_Racemase"/>
    <property type="match status" value="1"/>
</dbReference>
<dbReference type="AlphaFoldDB" id="A0A381UQ66"/>
<accession>A0A381UQ66</accession>
<sequence>MTALYRNVRVIDSHTGGEPTRIVVSGGPDLGNGTLAKRRQVFRDQFDDFRSAVVNEPRGSDVWVGGLLCPPIKPTAVAGVVFFNNVGVLNMCGHGMIGLTVTLSYLERIGFGTHLIETPVGDVNVRLGEDGRVTVTNVPSYRYLSGVVLEVPGEGLVKGDVAWGGNWFFLVEEHQEEIRSNNTRRLTEFATKIRNSLEENRVTGAGGGVIDHIELFGPGDTDVDSRNFVLCPGGAYDRSPCGTGCSAKIACLMADGKLQSGETWRQQSIVGSVFEIKGTWVGDQVIPEITGSAFVNGEATLIFDPRDPFRMGIPI</sequence>
<evidence type="ECO:0000313" key="2">
    <source>
        <dbReference type="EMBL" id="SVA30299.1"/>
    </source>
</evidence>
<dbReference type="InterPro" id="IPR008794">
    <property type="entry name" value="Pro_racemase_fam"/>
</dbReference>
<evidence type="ECO:0000256" key="1">
    <source>
        <dbReference type="ARBA" id="ARBA00007529"/>
    </source>
</evidence>
<dbReference type="EMBL" id="UINC01006902">
    <property type="protein sequence ID" value="SVA30299.1"/>
    <property type="molecule type" value="Genomic_DNA"/>
</dbReference>
<dbReference type="PIRSF" id="PIRSF029792">
    <property type="entry name" value="Pro_racemase"/>
    <property type="match status" value="1"/>
</dbReference>
<dbReference type="PANTHER" id="PTHR33442">
    <property type="entry name" value="TRANS-3-HYDROXY-L-PROLINE DEHYDRATASE"/>
    <property type="match status" value="1"/>
</dbReference>
<comment type="similarity">
    <text evidence="1">Belongs to the proline racemase family.</text>
</comment>
<gene>
    <name evidence="2" type="ORF">METZ01_LOCUS83153</name>
</gene>
<evidence type="ECO:0008006" key="3">
    <source>
        <dbReference type="Google" id="ProtNLM"/>
    </source>
</evidence>
<protein>
    <recommendedName>
        <fullName evidence="3">Hydroxyproline-2-epimerase</fullName>
    </recommendedName>
</protein>
<dbReference type="SUPFAM" id="SSF54506">
    <property type="entry name" value="Diaminopimelate epimerase-like"/>
    <property type="match status" value="1"/>
</dbReference>